<dbReference type="RefSeq" id="WP_024924807.1">
    <property type="nucleotide sequence ID" value="NZ_MDEO01000035.1"/>
</dbReference>
<keyword evidence="4" id="KW-1185">Reference proteome</keyword>
<sequence>MHRPNWIFVTATLILCSGTASSAEELSGAAQAFKPLPSDAMADYQLGGAYDPPAGTNVVVRDSTATPARGLYNICYVNGFQTQPGVAWPLDLLVKNSKGKPLVDPEWPDEHLLDISSEKRRAAILERLAVTISGCARAGFNAVEFDNLDSFTRSNGALKHEDAVAFATLLVSAAHGHGLAAGQKNAPQLSDRERKQIGFDFSVSEECHRYDECAGYTRYYGEQVINIEYVDDLRGRFADICAAPTTPRDTVLRDRELKPAQRKGYRYDHCVKHRPARQ</sequence>
<comment type="caution">
    <text evidence="3">The sequence shown here is derived from an EMBL/GenBank/DDBJ whole genome shotgun (WGS) entry which is preliminary data.</text>
</comment>
<evidence type="ECO:0000313" key="4">
    <source>
        <dbReference type="Proteomes" id="UP000094412"/>
    </source>
</evidence>
<dbReference type="Gene3D" id="3.20.20.70">
    <property type="entry name" value="Aldolase class I"/>
    <property type="match status" value="1"/>
</dbReference>
<evidence type="ECO:0000259" key="2">
    <source>
        <dbReference type="Pfam" id="PF03537"/>
    </source>
</evidence>
<protein>
    <recommendedName>
        <fullName evidence="2">Glycoside-hydrolase family GH114 TIM-barrel domain-containing protein</fullName>
    </recommendedName>
</protein>
<dbReference type="PANTHER" id="PTHR35273">
    <property type="entry name" value="ALPHA-1,4 POLYGALACTOSAMINIDASE, PUTATIVE (AFU_ORTHOLOGUE AFUA_3G07890)-RELATED"/>
    <property type="match status" value="1"/>
</dbReference>
<dbReference type="AlphaFoldDB" id="A0A1C2DI53"/>
<reference evidence="3 4" key="1">
    <citation type="submission" date="2016-08" db="EMBL/GenBank/DDBJ databases">
        <title>Whole genome sequence of Mesorhizobium sp. strain UASWS1009 isolated from industrial sewage.</title>
        <authorList>
            <person name="Crovadore J."/>
            <person name="Calmin G."/>
            <person name="Chablais R."/>
            <person name="Cochard B."/>
            <person name="Lefort F."/>
        </authorList>
    </citation>
    <scope>NUCLEOTIDE SEQUENCE [LARGE SCALE GENOMIC DNA]</scope>
    <source>
        <strain evidence="3 4">UASWS1009</strain>
    </source>
</reference>
<dbReference type="EMBL" id="MDEO01000035">
    <property type="protein sequence ID" value="OCX14335.1"/>
    <property type="molecule type" value="Genomic_DNA"/>
</dbReference>
<evidence type="ECO:0000313" key="3">
    <source>
        <dbReference type="EMBL" id="OCX14335.1"/>
    </source>
</evidence>
<evidence type="ECO:0000256" key="1">
    <source>
        <dbReference type="SAM" id="SignalP"/>
    </source>
</evidence>
<feature type="chain" id="PRO_5008659351" description="Glycoside-hydrolase family GH114 TIM-barrel domain-containing protein" evidence="1">
    <location>
        <begin position="23"/>
        <end position="278"/>
    </location>
</feature>
<organism evidence="3 4">
    <name type="scientific">Mesorhizobium hungaricum</name>
    <dbReference type="NCBI Taxonomy" id="1566387"/>
    <lineage>
        <taxon>Bacteria</taxon>
        <taxon>Pseudomonadati</taxon>
        <taxon>Pseudomonadota</taxon>
        <taxon>Alphaproteobacteria</taxon>
        <taxon>Hyphomicrobiales</taxon>
        <taxon>Phyllobacteriaceae</taxon>
        <taxon>Mesorhizobium</taxon>
    </lineage>
</organism>
<dbReference type="STRING" id="1566387.QV13_17745"/>
<dbReference type="PANTHER" id="PTHR35273:SF2">
    <property type="entry name" value="ALPHA-GALACTOSIDASE"/>
    <property type="match status" value="1"/>
</dbReference>
<feature type="signal peptide" evidence="1">
    <location>
        <begin position="1"/>
        <end position="22"/>
    </location>
</feature>
<name>A0A1C2DI53_9HYPH</name>
<dbReference type="InterPro" id="IPR017853">
    <property type="entry name" value="GH"/>
</dbReference>
<dbReference type="OrthoDB" id="505502at2"/>
<dbReference type="InterPro" id="IPR013785">
    <property type="entry name" value="Aldolase_TIM"/>
</dbReference>
<accession>A0A1C2DI53</accession>
<dbReference type="Pfam" id="PF03537">
    <property type="entry name" value="Glyco_hydro_114"/>
    <property type="match status" value="1"/>
</dbReference>
<keyword evidence="1" id="KW-0732">Signal</keyword>
<dbReference type="InterPro" id="IPR004352">
    <property type="entry name" value="GH114_TIM-barrel"/>
</dbReference>
<dbReference type="SUPFAM" id="SSF51445">
    <property type="entry name" value="(Trans)glycosidases"/>
    <property type="match status" value="1"/>
</dbReference>
<proteinExistence type="predicted"/>
<dbReference type="Proteomes" id="UP000094412">
    <property type="component" value="Unassembled WGS sequence"/>
</dbReference>
<gene>
    <name evidence="3" type="ORF">QV13_17745</name>
</gene>
<feature type="domain" description="Glycoside-hydrolase family GH114 TIM-barrel" evidence="2">
    <location>
        <begin position="43"/>
        <end position="258"/>
    </location>
</feature>